<dbReference type="AlphaFoldDB" id="A0A818FJB6"/>
<organism evidence="1 3">
    <name type="scientific">Rotaria socialis</name>
    <dbReference type="NCBI Taxonomy" id="392032"/>
    <lineage>
        <taxon>Eukaryota</taxon>
        <taxon>Metazoa</taxon>
        <taxon>Spiralia</taxon>
        <taxon>Gnathifera</taxon>
        <taxon>Rotifera</taxon>
        <taxon>Eurotatoria</taxon>
        <taxon>Bdelloidea</taxon>
        <taxon>Philodinida</taxon>
        <taxon>Philodinidae</taxon>
        <taxon>Rotaria</taxon>
    </lineage>
</organism>
<dbReference type="GO" id="GO:0000470">
    <property type="term" value="P:maturation of LSU-rRNA"/>
    <property type="evidence" value="ECO:0007669"/>
    <property type="project" value="TreeGrafter"/>
</dbReference>
<name>A0A818FJB6_9BILA</name>
<accession>A0A818FJB6</accession>
<dbReference type="PANTHER" id="PTHR15002:SF0">
    <property type="entry name" value="RIBOSOMAL BIOGENESIS PROTEIN LAS1L"/>
    <property type="match status" value="1"/>
</dbReference>
<proteinExistence type="predicted"/>
<dbReference type="InterPro" id="IPR007174">
    <property type="entry name" value="Las1"/>
</dbReference>
<protein>
    <submittedName>
        <fullName evidence="1">Uncharacterized protein</fullName>
    </submittedName>
</protein>
<dbReference type="GO" id="GO:0030687">
    <property type="term" value="C:preribosome, large subunit precursor"/>
    <property type="evidence" value="ECO:0007669"/>
    <property type="project" value="TreeGrafter"/>
</dbReference>
<comment type="caution">
    <text evidence="1">The sequence shown here is derived from an EMBL/GenBank/DDBJ whole genome shotgun (WGS) entry which is preliminary data.</text>
</comment>
<dbReference type="Proteomes" id="UP000663838">
    <property type="component" value="Unassembled WGS sequence"/>
</dbReference>
<gene>
    <name evidence="1" type="ORF">KIK155_LOCUS14188</name>
    <name evidence="2" type="ORF">TOA249_LOCUS24040</name>
</gene>
<dbReference type="Proteomes" id="UP000663865">
    <property type="component" value="Unassembled WGS sequence"/>
</dbReference>
<reference evidence="1" key="1">
    <citation type="submission" date="2021-02" db="EMBL/GenBank/DDBJ databases">
        <authorList>
            <person name="Nowell W R."/>
        </authorList>
    </citation>
    <scope>NUCLEOTIDE SEQUENCE</scope>
</reference>
<dbReference type="GO" id="GO:0090730">
    <property type="term" value="C:Las1 complex"/>
    <property type="evidence" value="ECO:0007669"/>
    <property type="project" value="InterPro"/>
</dbReference>
<evidence type="ECO:0000313" key="3">
    <source>
        <dbReference type="Proteomes" id="UP000663865"/>
    </source>
</evidence>
<sequence>MASITLSVTPFRNDQEVRKLIELAYSNAIEDKREAINKINELEARISQLPMGLGSLKHILKIEIIRSEQEEQNRTDENSALQYACAVAVLKFVDAVSAPYRVHHSRLSYRNIAKQVDLPGHIISLRHDIAHHHELPSLYDLLAAVDFSKQWLRKHCLDDLVETMALFSQGSYSELLEIIARETIQAYVDARLNFLTKRSKKRLQMVDERVEEIRKALQMCNGKEIMAEVFVQCGYFIMVPNQLARLSYDSESSDLLPTCVVQFWKPIIQLILNDSNLVSLMIDKILNFITDYYRLSSSDCSVIDRQRIGWIFYFTEQLSTKLDHCFIFIRLVRVLQPWFAESLSQMVVRMSDDMDGTRQALISEQKRDTLLRTISMFANPFENINEDQSTTTTTTSSLGFLPRNELYKKETMIFKKLTAVADVPIGLLNDEDEQNLEMNIDLSKTDRNFLGCTSKRKLVDSVPMKRKRNSSPSIDSKLFHDLLYSRHHYRY</sequence>
<dbReference type="GO" id="GO:0004519">
    <property type="term" value="F:endonuclease activity"/>
    <property type="evidence" value="ECO:0007669"/>
    <property type="project" value="InterPro"/>
</dbReference>
<dbReference type="EMBL" id="CAJNYV010002428">
    <property type="protein sequence ID" value="CAF3476399.1"/>
    <property type="molecule type" value="Genomic_DNA"/>
</dbReference>
<evidence type="ECO:0000313" key="2">
    <source>
        <dbReference type="EMBL" id="CAF4811996.1"/>
    </source>
</evidence>
<dbReference type="Pfam" id="PF04031">
    <property type="entry name" value="Las1"/>
    <property type="match status" value="1"/>
</dbReference>
<dbReference type="EMBL" id="CAJOBS010002394">
    <property type="protein sequence ID" value="CAF4811996.1"/>
    <property type="molecule type" value="Genomic_DNA"/>
</dbReference>
<dbReference type="PANTHER" id="PTHR15002">
    <property type="entry name" value="RIBOSOMAL BIOGENESIS PROTEIN LAS1L"/>
    <property type="match status" value="1"/>
</dbReference>
<evidence type="ECO:0000313" key="1">
    <source>
        <dbReference type="EMBL" id="CAF3476399.1"/>
    </source>
</evidence>
<dbReference type="GO" id="GO:0000460">
    <property type="term" value="P:maturation of 5.8S rRNA"/>
    <property type="evidence" value="ECO:0007669"/>
    <property type="project" value="TreeGrafter"/>
</dbReference>